<gene>
    <name evidence="2" type="ORF">JIN84_01370</name>
</gene>
<dbReference type="Proteomes" id="UP000600139">
    <property type="component" value="Unassembled WGS sequence"/>
</dbReference>
<protein>
    <submittedName>
        <fullName evidence="2">Acyloxyacyl hydrolase</fullName>
    </submittedName>
</protein>
<dbReference type="InterPro" id="IPR011250">
    <property type="entry name" value="OMP/PagP_B-barrel"/>
</dbReference>
<keyword evidence="3" id="KW-1185">Reference proteome</keyword>
<dbReference type="GO" id="GO:0016787">
    <property type="term" value="F:hydrolase activity"/>
    <property type="evidence" value="ECO:0007669"/>
    <property type="project" value="UniProtKB-KW"/>
</dbReference>
<sequence>MKTLALLALLALPASAHEADSWEWTLESGYLWNVGNNTDIDYEIIPTQLTLRSPVMWTWWEDESGAKIVVRNRFSALFEAITHGPEDIYVGLAAAPSIEYWFPSEKTSAFFSIGGGFGWMNSAGGEQAMGQDFTFNWFTQLGLRQKLTEDLSLLGGVYFIHHSNLGATDPNPGIDALGFTLGFGFQF</sequence>
<dbReference type="InterPro" id="IPR018550">
    <property type="entry name" value="Lipid-A_deacylase-rel"/>
</dbReference>
<reference evidence="2" key="1">
    <citation type="submission" date="2021-01" db="EMBL/GenBank/DDBJ databases">
        <title>Modified the classification status of verrucomicrobia.</title>
        <authorList>
            <person name="Feng X."/>
        </authorList>
    </citation>
    <scope>NUCLEOTIDE SEQUENCE</scope>
    <source>
        <strain evidence="2">JCM 18052</strain>
    </source>
</reference>
<evidence type="ECO:0000313" key="2">
    <source>
        <dbReference type="EMBL" id="MBK1814257.1"/>
    </source>
</evidence>
<feature type="signal peptide" evidence="1">
    <location>
        <begin position="1"/>
        <end position="18"/>
    </location>
</feature>
<dbReference type="SUPFAM" id="SSF56925">
    <property type="entry name" value="OMPA-like"/>
    <property type="match status" value="1"/>
</dbReference>
<dbReference type="Pfam" id="PF09411">
    <property type="entry name" value="PagL"/>
    <property type="match status" value="1"/>
</dbReference>
<comment type="caution">
    <text evidence="2">The sequence shown here is derived from an EMBL/GenBank/DDBJ whole genome shotgun (WGS) entry which is preliminary data.</text>
</comment>
<evidence type="ECO:0000256" key="1">
    <source>
        <dbReference type="SAM" id="SignalP"/>
    </source>
</evidence>
<keyword evidence="1" id="KW-0732">Signal</keyword>
<evidence type="ECO:0000313" key="3">
    <source>
        <dbReference type="Proteomes" id="UP000600139"/>
    </source>
</evidence>
<keyword evidence="2" id="KW-0378">Hydrolase</keyword>
<dbReference type="Gene3D" id="2.40.160.20">
    <property type="match status" value="1"/>
</dbReference>
<proteinExistence type="predicted"/>
<accession>A0A934R045</accession>
<feature type="chain" id="PRO_5038057149" evidence="1">
    <location>
        <begin position="19"/>
        <end position="187"/>
    </location>
</feature>
<organism evidence="2 3">
    <name type="scientific">Luteolibacter yonseiensis</name>
    <dbReference type="NCBI Taxonomy" id="1144680"/>
    <lineage>
        <taxon>Bacteria</taxon>
        <taxon>Pseudomonadati</taxon>
        <taxon>Verrucomicrobiota</taxon>
        <taxon>Verrucomicrobiia</taxon>
        <taxon>Verrucomicrobiales</taxon>
        <taxon>Verrucomicrobiaceae</taxon>
        <taxon>Luteolibacter</taxon>
    </lineage>
</organism>
<dbReference type="AlphaFoldDB" id="A0A934R045"/>
<dbReference type="EMBL" id="JAENIK010000002">
    <property type="protein sequence ID" value="MBK1814257.1"/>
    <property type="molecule type" value="Genomic_DNA"/>
</dbReference>
<dbReference type="RefSeq" id="WP_200349227.1">
    <property type="nucleotide sequence ID" value="NZ_BAABHZ010000005.1"/>
</dbReference>
<name>A0A934R045_9BACT</name>